<evidence type="ECO:0000256" key="5">
    <source>
        <dbReference type="SAM" id="SignalP"/>
    </source>
</evidence>
<comment type="caution">
    <text evidence="7">The sequence shown here is derived from an EMBL/GenBank/DDBJ whole genome shotgun (WGS) entry which is preliminary data.</text>
</comment>
<evidence type="ECO:0000313" key="8">
    <source>
        <dbReference type="Proteomes" id="UP001595616"/>
    </source>
</evidence>
<dbReference type="CDD" id="cd07185">
    <property type="entry name" value="OmpA_C-like"/>
    <property type="match status" value="1"/>
</dbReference>
<evidence type="ECO:0000256" key="2">
    <source>
        <dbReference type="ARBA" id="ARBA00023136"/>
    </source>
</evidence>
<dbReference type="PROSITE" id="PS51123">
    <property type="entry name" value="OMPA_2"/>
    <property type="match status" value="1"/>
</dbReference>
<feature type="chain" id="PRO_5046477285" evidence="5">
    <location>
        <begin position="19"/>
        <end position="211"/>
    </location>
</feature>
<dbReference type="PANTHER" id="PTHR30329:SF21">
    <property type="entry name" value="LIPOPROTEIN YIAD-RELATED"/>
    <property type="match status" value="1"/>
</dbReference>
<dbReference type="RefSeq" id="WP_379836160.1">
    <property type="nucleotide sequence ID" value="NZ_JBHRYQ010000001.1"/>
</dbReference>
<sequence length="211" mass="22873">MKKLSYLLMFTAMGFTFASCKTSNSTPKIANSIPSVDVATVKNYPLADTVLKYSMKGITHLNLTEKMGELGNEIASNIGGSASVFQLGEGVVVSLDRGNVFEIGKADLNSNTKAILGGLAYNLMQNPDNYVVVFGRTDNSGSKGLNEKLGYLRGATVANHMAGSGIPQDRFFIQTLGETYPDFFNNSKMGRNKNRRVDILIIPSNELRTSL</sequence>
<accession>A0ABV7YS81</accession>
<evidence type="ECO:0000259" key="6">
    <source>
        <dbReference type="PROSITE" id="PS51123"/>
    </source>
</evidence>
<dbReference type="Pfam" id="PF00691">
    <property type="entry name" value="OmpA"/>
    <property type="match status" value="1"/>
</dbReference>
<organism evidence="7 8">
    <name type="scientific">Lacihabitans lacunae</name>
    <dbReference type="NCBI Taxonomy" id="1028214"/>
    <lineage>
        <taxon>Bacteria</taxon>
        <taxon>Pseudomonadati</taxon>
        <taxon>Bacteroidota</taxon>
        <taxon>Cytophagia</taxon>
        <taxon>Cytophagales</taxon>
        <taxon>Leadbetterellaceae</taxon>
        <taxon>Lacihabitans</taxon>
    </lineage>
</organism>
<evidence type="ECO:0000313" key="7">
    <source>
        <dbReference type="EMBL" id="MFC3810219.1"/>
    </source>
</evidence>
<keyword evidence="8" id="KW-1185">Reference proteome</keyword>
<keyword evidence="2 4" id="KW-0472">Membrane</keyword>
<evidence type="ECO:0000256" key="3">
    <source>
        <dbReference type="ARBA" id="ARBA00023237"/>
    </source>
</evidence>
<dbReference type="Proteomes" id="UP001595616">
    <property type="component" value="Unassembled WGS sequence"/>
</dbReference>
<dbReference type="Gene3D" id="3.30.1330.60">
    <property type="entry name" value="OmpA-like domain"/>
    <property type="match status" value="1"/>
</dbReference>
<feature type="signal peptide" evidence="5">
    <location>
        <begin position="1"/>
        <end position="18"/>
    </location>
</feature>
<dbReference type="PRINTS" id="PR01021">
    <property type="entry name" value="OMPADOMAIN"/>
</dbReference>
<keyword evidence="3" id="KW-0998">Cell outer membrane</keyword>
<dbReference type="InterPro" id="IPR036737">
    <property type="entry name" value="OmpA-like_sf"/>
</dbReference>
<dbReference type="SUPFAM" id="SSF103088">
    <property type="entry name" value="OmpA-like"/>
    <property type="match status" value="1"/>
</dbReference>
<name>A0ABV7YS81_9BACT</name>
<dbReference type="InterPro" id="IPR050330">
    <property type="entry name" value="Bact_OuterMem_StrucFunc"/>
</dbReference>
<proteinExistence type="predicted"/>
<protein>
    <submittedName>
        <fullName evidence="7">OmpA family protein</fullName>
    </submittedName>
</protein>
<dbReference type="PROSITE" id="PS51257">
    <property type="entry name" value="PROKAR_LIPOPROTEIN"/>
    <property type="match status" value="1"/>
</dbReference>
<gene>
    <name evidence="7" type="ORF">ACFOOI_06110</name>
</gene>
<keyword evidence="5" id="KW-0732">Signal</keyword>
<comment type="subcellular location">
    <subcellularLocation>
        <location evidence="1">Cell outer membrane</location>
    </subcellularLocation>
</comment>
<dbReference type="EMBL" id="JBHRYQ010000001">
    <property type="protein sequence ID" value="MFC3810219.1"/>
    <property type="molecule type" value="Genomic_DNA"/>
</dbReference>
<feature type="domain" description="OmpA-like" evidence="6">
    <location>
        <begin position="88"/>
        <end position="205"/>
    </location>
</feature>
<evidence type="ECO:0000256" key="4">
    <source>
        <dbReference type="PROSITE-ProRule" id="PRU00473"/>
    </source>
</evidence>
<reference evidence="8" key="1">
    <citation type="journal article" date="2019" name="Int. J. Syst. Evol. Microbiol.">
        <title>The Global Catalogue of Microorganisms (GCM) 10K type strain sequencing project: providing services to taxonomists for standard genome sequencing and annotation.</title>
        <authorList>
            <consortium name="The Broad Institute Genomics Platform"/>
            <consortium name="The Broad Institute Genome Sequencing Center for Infectious Disease"/>
            <person name="Wu L."/>
            <person name="Ma J."/>
        </authorList>
    </citation>
    <scope>NUCLEOTIDE SEQUENCE [LARGE SCALE GENOMIC DNA]</scope>
    <source>
        <strain evidence="8">CECT 7956</strain>
    </source>
</reference>
<dbReference type="PANTHER" id="PTHR30329">
    <property type="entry name" value="STATOR ELEMENT OF FLAGELLAR MOTOR COMPLEX"/>
    <property type="match status" value="1"/>
</dbReference>
<evidence type="ECO:0000256" key="1">
    <source>
        <dbReference type="ARBA" id="ARBA00004442"/>
    </source>
</evidence>
<dbReference type="InterPro" id="IPR006664">
    <property type="entry name" value="OMP_bac"/>
</dbReference>
<dbReference type="InterPro" id="IPR006665">
    <property type="entry name" value="OmpA-like"/>
</dbReference>